<dbReference type="InterPro" id="IPR032812">
    <property type="entry name" value="SbsA_Ig"/>
</dbReference>
<feature type="domain" description="SbsA Ig-like" evidence="3">
    <location>
        <begin position="80"/>
        <end position="178"/>
    </location>
</feature>
<reference evidence="5" key="1">
    <citation type="journal article" date="2017" name="Med. Chem. Commun.">
        <title>Nonomuraea sp. ATCC 55076 harbours the largest actinomycete chromosome to date and the kistamicin biosynthetic gene cluster.</title>
        <authorList>
            <person name="Nazari B."/>
            <person name="Forneris C.C."/>
            <person name="Gibson M.I."/>
            <person name="Moon K."/>
            <person name="Schramma K.R."/>
            <person name="Seyedsayamdost M.R."/>
        </authorList>
    </citation>
    <scope>NUCLEOTIDE SEQUENCE [LARGE SCALE GENOMIC DNA]</scope>
    <source>
        <strain evidence="5">ATCC 55076</strain>
    </source>
</reference>
<name>A0A1V0A5T9_9ACTN</name>
<gene>
    <name evidence="4" type="ORF">BKM31_32625</name>
</gene>
<accession>A0A1V0A5T9</accession>
<evidence type="ECO:0000313" key="5">
    <source>
        <dbReference type="Proteomes" id="UP000190797"/>
    </source>
</evidence>
<sequence>MSERMRFFYEGEPEPQTAEEWEAFMNDPERSRGYPEMLPAEGITAEQLLEQTSAVNTQSIVDSADLRETIPEPGDPPVEDTDPPRVVAEGPDKDATGVSPHADIWVVFSEQVTEAQVALKGPSGEPIAGMSRQENEDIASFLPEKPLTAHTRYTVGVSGAEDAAGNVMPVPHSWSFTTGGPKVDPPTVNGTHPAEGETNMPVDTAVIIIFHEAVSGVRITVKDPSNATVQGTTTGDTATWTFTPASPLAPSKTYRVEVSGATDRSDNVMTPYTWSFTTAGDA</sequence>
<evidence type="ECO:0000259" key="3">
    <source>
        <dbReference type="Pfam" id="PF13205"/>
    </source>
</evidence>
<dbReference type="Pfam" id="PF13205">
    <property type="entry name" value="Big_5"/>
    <property type="match status" value="2"/>
</dbReference>
<dbReference type="AlphaFoldDB" id="A0A1V0A5T9"/>
<dbReference type="EMBL" id="CP017717">
    <property type="protein sequence ID" value="AQZ65574.1"/>
    <property type="molecule type" value="Genomic_DNA"/>
</dbReference>
<evidence type="ECO:0000256" key="1">
    <source>
        <dbReference type="ARBA" id="ARBA00022729"/>
    </source>
</evidence>
<evidence type="ECO:0000256" key="2">
    <source>
        <dbReference type="SAM" id="MobiDB-lite"/>
    </source>
</evidence>
<dbReference type="Proteomes" id="UP000190797">
    <property type="component" value="Chromosome"/>
</dbReference>
<keyword evidence="1" id="KW-0732">Signal</keyword>
<dbReference type="OrthoDB" id="505641at2"/>
<keyword evidence="5" id="KW-1185">Reference proteome</keyword>
<evidence type="ECO:0000313" key="4">
    <source>
        <dbReference type="EMBL" id="AQZ65574.1"/>
    </source>
</evidence>
<feature type="region of interest" description="Disordered" evidence="2">
    <location>
        <begin position="59"/>
        <end position="84"/>
    </location>
</feature>
<proteinExistence type="predicted"/>
<dbReference type="STRING" id="1909395.BKM31_32625"/>
<feature type="domain" description="SbsA Ig-like" evidence="3">
    <location>
        <begin position="184"/>
        <end position="278"/>
    </location>
</feature>
<dbReference type="RefSeq" id="WP_080041843.1">
    <property type="nucleotide sequence ID" value="NZ_CP017717.1"/>
</dbReference>
<dbReference type="Gene3D" id="2.60.40.1220">
    <property type="match status" value="2"/>
</dbReference>
<dbReference type="InterPro" id="IPR014755">
    <property type="entry name" value="Cu-Rt/internalin_Ig-like"/>
</dbReference>
<protein>
    <recommendedName>
        <fullName evidence="3">SbsA Ig-like domain-containing protein</fullName>
    </recommendedName>
</protein>
<organism evidence="4 5">
    <name type="scientific">[Actinomadura] parvosata subsp. kistnae</name>
    <dbReference type="NCBI Taxonomy" id="1909395"/>
    <lineage>
        <taxon>Bacteria</taxon>
        <taxon>Bacillati</taxon>
        <taxon>Actinomycetota</taxon>
        <taxon>Actinomycetes</taxon>
        <taxon>Streptosporangiales</taxon>
        <taxon>Streptosporangiaceae</taxon>
        <taxon>Nonomuraea</taxon>
    </lineage>
</organism>
<dbReference type="KEGG" id="noa:BKM31_32625"/>